<dbReference type="Gene3D" id="1.10.287.610">
    <property type="entry name" value="Helix hairpin bin"/>
    <property type="match status" value="1"/>
</dbReference>
<dbReference type="Proteomes" id="UP000285655">
    <property type="component" value="Unassembled WGS sequence"/>
</dbReference>
<protein>
    <recommendedName>
        <fullName evidence="4 5">Small ribosomal subunit protein uS2</fullName>
    </recommendedName>
</protein>
<organism evidence="7 8">
    <name type="scientific">candidate division WS5 bacterium</name>
    <dbReference type="NCBI Taxonomy" id="2093353"/>
    <lineage>
        <taxon>Bacteria</taxon>
        <taxon>candidate division WS5</taxon>
    </lineage>
</organism>
<proteinExistence type="inferred from homology"/>
<dbReference type="EMBL" id="QZJW01000031">
    <property type="protein sequence ID" value="RJO61053.1"/>
    <property type="molecule type" value="Genomic_DNA"/>
</dbReference>
<dbReference type="GO" id="GO:0022627">
    <property type="term" value="C:cytosolic small ribosomal subunit"/>
    <property type="evidence" value="ECO:0007669"/>
    <property type="project" value="TreeGrafter"/>
</dbReference>
<keyword evidence="3 5" id="KW-0687">Ribonucleoprotein</keyword>
<dbReference type="GO" id="GO:0006412">
    <property type="term" value="P:translation"/>
    <property type="evidence" value="ECO:0007669"/>
    <property type="project" value="UniProtKB-UniRule"/>
</dbReference>
<dbReference type="GO" id="GO:0003735">
    <property type="term" value="F:structural constituent of ribosome"/>
    <property type="evidence" value="ECO:0007669"/>
    <property type="project" value="InterPro"/>
</dbReference>
<dbReference type="PROSITE" id="PS00962">
    <property type="entry name" value="RIBOSOMAL_S2_1"/>
    <property type="match status" value="1"/>
</dbReference>
<dbReference type="InterPro" id="IPR005706">
    <property type="entry name" value="Ribosomal_uS2_bac/mit/plastid"/>
</dbReference>
<dbReference type="SUPFAM" id="SSF52313">
    <property type="entry name" value="Ribosomal protein S2"/>
    <property type="match status" value="1"/>
</dbReference>
<name>A0A419DD79_9BACT</name>
<evidence type="ECO:0000256" key="1">
    <source>
        <dbReference type="ARBA" id="ARBA00006242"/>
    </source>
</evidence>
<accession>A0A419DD79</accession>
<gene>
    <name evidence="5 7" type="primary">rpsB</name>
    <name evidence="7" type="ORF">C4544_03760</name>
</gene>
<dbReference type="AlphaFoldDB" id="A0A419DD79"/>
<evidence type="ECO:0000256" key="3">
    <source>
        <dbReference type="ARBA" id="ARBA00023274"/>
    </source>
</evidence>
<evidence type="ECO:0000313" key="7">
    <source>
        <dbReference type="EMBL" id="RJO61053.1"/>
    </source>
</evidence>
<reference evidence="7 8" key="1">
    <citation type="journal article" date="2017" name="ISME J.">
        <title>Energy and carbon metabolisms in a deep terrestrial subsurface fluid microbial community.</title>
        <authorList>
            <person name="Momper L."/>
            <person name="Jungbluth S.P."/>
            <person name="Lee M.D."/>
            <person name="Amend J.P."/>
        </authorList>
    </citation>
    <scope>NUCLEOTIDE SEQUENCE [LARGE SCALE GENOMIC DNA]</scope>
    <source>
        <strain evidence="7">SURF_29</strain>
    </source>
</reference>
<dbReference type="PANTHER" id="PTHR12534:SF0">
    <property type="entry name" value="SMALL RIBOSOMAL SUBUNIT PROTEIN US2M"/>
    <property type="match status" value="1"/>
</dbReference>
<evidence type="ECO:0000313" key="8">
    <source>
        <dbReference type="Proteomes" id="UP000285655"/>
    </source>
</evidence>
<dbReference type="NCBIfam" id="TIGR01011">
    <property type="entry name" value="rpsB_bact"/>
    <property type="match status" value="1"/>
</dbReference>
<dbReference type="Pfam" id="PF00318">
    <property type="entry name" value="Ribosomal_S2"/>
    <property type="match status" value="1"/>
</dbReference>
<dbReference type="InterPro" id="IPR023591">
    <property type="entry name" value="Ribosomal_uS2_flav_dom_sf"/>
</dbReference>
<evidence type="ECO:0000256" key="6">
    <source>
        <dbReference type="SAM" id="MobiDB-lite"/>
    </source>
</evidence>
<evidence type="ECO:0000256" key="5">
    <source>
        <dbReference type="HAMAP-Rule" id="MF_00291"/>
    </source>
</evidence>
<comment type="similarity">
    <text evidence="1 5">Belongs to the universal ribosomal protein uS2 family.</text>
</comment>
<dbReference type="InterPro" id="IPR001865">
    <property type="entry name" value="Ribosomal_uS2"/>
</dbReference>
<dbReference type="FunFam" id="1.10.287.610:FF:000001">
    <property type="entry name" value="30S ribosomal protein S2"/>
    <property type="match status" value="1"/>
</dbReference>
<sequence>MVVSMKELLEAGVHFGHQVKRWNPKMKRYIFGQRNGIYIIDLQKTVKMFEVAYNFVRDISSRGESVLFVGTKKQAQDVIIEEAQRSQSFYVNQRWLGGMMTNFKTVKQGIEKLKKIEKMKEDGTYELLTKKEVAKYEGERLRLDKNLSGVKEMGGLPGALIIIDPKKETIAVDEARNLSIPIVALVDTNCNPDDIDYVIPGNDDAIRSIKLIASKMADAVIEGKSIFNKTAEDTSEKEAIEEKIAGEEKVEKEEVAE</sequence>
<dbReference type="Gene3D" id="3.40.50.10490">
    <property type="entry name" value="Glucose-6-phosphate isomerase like protein, domain 1"/>
    <property type="match status" value="1"/>
</dbReference>
<evidence type="ECO:0000256" key="2">
    <source>
        <dbReference type="ARBA" id="ARBA00022980"/>
    </source>
</evidence>
<dbReference type="CDD" id="cd01425">
    <property type="entry name" value="RPS2"/>
    <property type="match status" value="1"/>
</dbReference>
<evidence type="ECO:0000256" key="4">
    <source>
        <dbReference type="ARBA" id="ARBA00035256"/>
    </source>
</evidence>
<dbReference type="PANTHER" id="PTHR12534">
    <property type="entry name" value="30S RIBOSOMAL PROTEIN S2 PROKARYOTIC AND ORGANELLAR"/>
    <property type="match status" value="1"/>
</dbReference>
<dbReference type="PRINTS" id="PR00395">
    <property type="entry name" value="RIBOSOMALS2"/>
</dbReference>
<comment type="caution">
    <text evidence="7">The sequence shown here is derived from an EMBL/GenBank/DDBJ whole genome shotgun (WGS) entry which is preliminary data.</text>
</comment>
<dbReference type="InterPro" id="IPR018130">
    <property type="entry name" value="Ribosomal_uS2_CS"/>
</dbReference>
<feature type="region of interest" description="Disordered" evidence="6">
    <location>
        <begin position="231"/>
        <end position="257"/>
    </location>
</feature>
<dbReference type="HAMAP" id="MF_00291_B">
    <property type="entry name" value="Ribosomal_uS2_B"/>
    <property type="match status" value="1"/>
</dbReference>
<keyword evidence="2 5" id="KW-0689">Ribosomal protein</keyword>